<evidence type="ECO:0000313" key="2">
    <source>
        <dbReference type="Proteomes" id="UP001239111"/>
    </source>
</evidence>
<sequence length="716" mass="80469">MSKYGQATREQQHHQTKVQTSPSGNNRNRRNDCEQSKVDEVLALLRQQGSNGCASSEARMLLQRAIREKNLKLMRLLLANGVKIEALNEARQTPIHYALEKEWPRAVGLLFSHRGSLVNHSDRDGLSHLHIACATGNVEAVRGFLTGGADPDASESRERFGPLHFAVRAGQLEVVRLLLAAGVEVDARDRLGRTPLHHACQLPAAVGDILLPKKYGVFRNDNAYVRALAAQTASLDLLVLLVRHGADPNARDSNGDVPLAHVFRDGTLHHVDRKYSRGSLDFKIFNGVFCKAKRAIIRQLRKRQRLKFAYLLQHGADPTSRNRRLDSLAHHVIRELVTARSLEHLPEPYFDDALHADMLRTALRRGAPADATNADGERPLQMALDCLSVELVHVLMRYGANPAETSLADGLRLRYPDVLPGLEAVANLTEMVRTLRSRNVPLAVRDRLAVVRFLVRNNATCRYADPDDEHAAFRISNLLELGTDRNIVDTLERVSRESRYYKGLIRSEITAYLAKLKNAGLPEPREPVSECLRARQSHMMGLSGAGASVNGFSGPAELTQQRLNEYRQEAERMAITRISPGDDCTVLELLHKPSRDLYSFLRNTDCVKRFFCSERFYADFYNTRGFVKGHLAKCLVRRFVVELAAEFMRPLLDDLPEPCCERIAAYLTNEDLYSICVASSNSTGPHLDRCPRTFSGVMPRKPLDQVKCRPDNLKWR</sequence>
<keyword evidence="2" id="KW-1185">Reference proteome</keyword>
<protein>
    <submittedName>
        <fullName evidence="1">Uncharacterized protein</fullName>
    </submittedName>
</protein>
<dbReference type="Proteomes" id="UP001239111">
    <property type="component" value="Chromosome 1"/>
</dbReference>
<gene>
    <name evidence="1" type="ORF">QAD02_019198</name>
</gene>
<accession>A0ACC2PIY1</accession>
<dbReference type="EMBL" id="CM056741">
    <property type="protein sequence ID" value="KAJ8683406.1"/>
    <property type="molecule type" value="Genomic_DNA"/>
</dbReference>
<organism evidence="1 2">
    <name type="scientific">Eretmocerus hayati</name>
    <dbReference type="NCBI Taxonomy" id="131215"/>
    <lineage>
        <taxon>Eukaryota</taxon>
        <taxon>Metazoa</taxon>
        <taxon>Ecdysozoa</taxon>
        <taxon>Arthropoda</taxon>
        <taxon>Hexapoda</taxon>
        <taxon>Insecta</taxon>
        <taxon>Pterygota</taxon>
        <taxon>Neoptera</taxon>
        <taxon>Endopterygota</taxon>
        <taxon>Hymenoptera</taxon>
        <taxon>Apocrita</taxon>
        <taxon>Proctotrupomorpha</taxon>
        <taxon>Chalcidoidea</taxon>
        <taxon>Aphelinidae</taxon>
        <taxon>Aphelininae</taxon>
        <taxon>Eretmocerus</taxon>
    </lineage>
</organism>
<name>A0ACC2PIY1_9HYME</name>
<proteinExistence type="predicted"/>
<comment type="caution">
    <text evidence="1">The sequence shown here is derived from an EMBL/GenBank/DDBJ whole genome shotgun (WGS) entry which is preliminary data.</text>
</comment>
<evidence type="ECO:0000313" key="1">
    <source>
        <dbReference type="EMBL" id="KAJ8683406.1"/>
    </source>
</evidence>
<reference evidence="1" key="1">
    <citation type="submission" date="2023-04" db="EMBL/GenBank/DDBJ databases">
        <title>A chromosome-level genome assembly of the parasitoid wasp Eretmocerus hayati.</title>
        <authorList>
            <person name="Zhong Y."/>
            <person name="Liu S."/>
            <person name="Liu Y."/>
        </authorList>
    </citation>
    <scope>NUCLEOTIDE SEQUENCE</scope>
    <source>
        <strain evidence="1">ZJU_SS_LIU_2023</strain>
    </source>
</reference>